<reference evidence="2 3" key="1">
    <citation type="submission" date="2021-05" db="EMBL/GenBank/DDBJ databases">
        <title>Mycobacterium acidophilum sp. nov., an extremely acid-tolerant member of the genus Mycobacterium.</title>
        <authorList>
            <person name="Xia J."/>
        </authorList>
    </citation>
    <scope>NUCLEOTIDE SEQUENCE [LARGE SCALE GENOMIC DNA]</scope>
    <source>
        <strain evidence="2 3">M1</strain>
    </source>
</reference>
<evidence type="ECO:0000313" key="3">
    <source>
        <dbReference type="Proteomes" id="UP001519535"/>
    </source>
</evidence>
<dbReference type="EMBL" id="JAHCLR010000036">
    <property type="protein sequence ID" value="MBS9535113.1"/>
    <property type="molecule type" value="Genomic_DNA"/>
</dbReference>
<organism evidence="2 3">
    <name type="scientific">Mycolicibacter acidiphilus</name>
    <dbReference type="NCBI Taxonomy" id="2835306"/>
    <lineage>
        <taxon>Bacteria</taxon>
        <taxon>Bacillati</taxon>
        <taxon>Actinomycetota</taxon>
        <taxon>Actinomycetes</taxon>
        <taxon>Mycobacteriales</taxon>
        <taxon>Mycobacteriaceae</taxon>
        <taxon>Mycolicibacter</taxon>
    </lineage>
</organism>
<keyword evidence="1" id="KW-0472">Membrane</keyword>
<evidence type="ECO:0008006" key="4">
    <source>
        <dbReference type="Google" id="ProtNLM"/>
    </source>
</evidence>
<keyword evidence="3" id="KW-1185">Reference proteome</keyword>
<comment type="caution">
    <text evidence="2">The sequence shown here is derived from an EMBL/GenBank/DDBJ whole genome shotgun (WGS) entry which is preliminary data.</text>
</comment>
<feature type="transmembrane region" description="Helical" evidence="1">
    <location>
        <begin position="46"/>
        <end position="69"/>
    </location>
</feature>
<dbReference type="RefSeq" id="WP_214093975.1">
    <property type="nucleotide sequence ID" value="NZ_JAHCLR010000036.1"/>
</dbReference>
<evidence type="ECO:0000256" key="1">
    <source>
        <dbReference type="SAM" id="Phobius"/>
    </source>
</evidence>
<protein>
    <recommendedName>
        <fullName evidence="4">Transmembrane protein</fullName>
    </recommendedName>
</protein>
<name>A0ABS5RLC7_9MYCO</name>
<dbReference type="Proteomes" id="UP001519535">
    <property type="component" value="Unassembled WGS sequence"/>
</dbReference>
<feature type="transmembrane region" description="Helical" evidence="1">
    <location>
        <begin position="76"/>
        <end position="101"/>
    </location>
</feature>
<gene>
    <name evidence="2" type="ORF">KIH27_16110</name>
</gene>
<accession>A0ABS5RLC7</accession>
<keyword evidence="1" id="KW-0812">Transmembrane</keyword>
<evidence type="ECO:0000313" key="2">
    <source>
        <dbReference type="EMBL" id="MBS9535113.1"/>
    </source>
</evidence>
<sequence length="124" mass="13438">MMRVRFIGFFLVAFLTVASLLAWWAILGMMWKDCETLPDNVANGATIIVSAPVVLVGVAAATSATYALLVRLPKSWSMYVAIGASVIIAALAVIVAVSWVYQPVAHSENPSCHKGAPSWWWFPT</sequence>
<proteinExistence type="predicted"/>
<keyword evidence="1" id="KW-1133">Transmembrane helix</keyword>